<dbReference type="Proteomes" id="UP000008631">
    <property type="component" value="Chromosome"/>
</dbReference>
<protein>
    <submittedName>
        <fullName evidence="5">GCN5-related N-acetyltransferase</fullName>
    </submittedName>
</protein>
<dbReference type="CDD" id="cd04301">
    <property type="entry name" value="NAT_SF"/>
    <property type="match status" value="1"/>
</dbReference>
<keyword evidence="6" id="KW-1185">Reference proteome</keyword>
<dbReference type="AlphaFoldDB" id="E8QXD5"/>
<evidence type="ECO:0000313" key="6">
    <source>
        <dbReference type="Proteomes" id="UP000008631"/>
    </source>
</evidence>
<evidence type="ECO:0000313" key="5">
    <source>
        <dbReference type="EMBL" id="ADV61976.1"/>
    </source>
</evidence>
<feature type="compositionally biased region" description="Pro residues" evidence="3">
    <location>
        <begin position="1"/>
        <end position="11"/>
    </location>
</feature>
<dbReference type="PANTHER" id="PTHR43877:SF2">
    <property type="entry name" value="AMINOALKYLPHOSPHONATE N-ACETYLTRANSFERASE-RELATED"/>
    <property type="match status" value="1"/>
</dbReference>
<evidence type="ECO:0000256" key="1">
    <source>
        <dbReference type="ARBA" id="ARBA00022679"/>
    </source>
</evidence>
<evidence type="ECO:0000259" key="4">
    <source>
        <dbReference type="PROSITE" id="PS51186"/>
    </source>
</evidence>
<dbReference type="Gene3D" id="3.40.630.30">
    <property type="match status" value="1"/>
</dbReference>
<feature type="region of interest" description="Disordered" evidence="3">
    <location>
        <begin position="1"/>
        <end position="34"/>
    </location>
</feature>
<dbReference type="PROSITE" id="PS51186">
    <property type="entry name" value="GNAT"/>
    <property type="match status" value="2"/>
</dbReference>
<dbReference type="InterPro" id="IPR016181">
    <property type="entry name" value="Acyl_CoA_acyltransferase"/>
</dbReference>
<dbReference type="Pfam" id="PF00583">
    <property type="entry name" value="Acetyltransf_1"/>
    <property type="match status" value="2"/>
</dbReference>
<dbReference type="EMBL" id="CP002353">
    <property type="protein sequence ID" value="ADV61976.1"/>
    <property type="molecule type" value="Genomic_DNA"/>
</dbReference>
<dbReference type="KEGG" id="ipa:Isop_1391"/>
<dbReference type="OrthoDB" id="214696at2"/>
<keyword evidence="1" id="KW-0808">Transferase</keyword>
<dbReference type="STRING" id="575540.Isop_1391"/>
<organism evidence="5 6">
    <name type="scientific">Isosphaera pallida (strain ATCC 43644 / DSM 9630 / IS1B)</name>
    <dbReference type="NCBI Taxonomy" id="575540"/>
    <lineage>
        <taxon>Bacteria</taxon>
        <taxon>Pseudomonadati</taxon>
        <taxon>Planctomycetota</taxon>
        <taxon>Planctomycetia</taxon>
        <taxon>Isosphaerales</taxon>
        <taxon>Isosphaeraceae</taxon>
        <taxon>Isosphaera</taxon>
    </lineage>
</organism>
<reference evidence="5 6" key="2">
    <citation type="journal article" date="2011" name="Stand. Genomic Sci.">
        <title>Complete genome sequence of Isosphaera pallida type strain (IS1B).</title>
        <authorList>
            <consortium name="US DOE Joint Genome Institute (JGI-PGF)"/>
            <person name="Goker M."/>
            <person name="Cleland D."/>
            <person name="Saunders E."/>
            <person name="Lapidus A."/>
            <person name="Nolan M."/>
            <person name="Lucas S."/>
            <person name="Hammon N."/>
            <person name="Deshpande S."/>
            <person name="Cheng J.F."/>
            <person name="Tapia R."/>
            <person name="Han C."/>
            <person name="Goodwin L."/>
            <person name="Pitluck S."/>
            <person name="Liolios K."/>
            <person name="Pagani I."/>
            <person name="Ivanova N."/>
            <person name="Mavromatis K."/>
            <person name="Pati A."/>
            <person name="Chen A."/>
            <person name="Palaniappan K."/>
            <person name="Land M."/>
            <person name="Hauser L."/>
            <person name="Chang Y.J."/>
            <person name="Jeffries C.D."/>
            <person name="Detter J.C."/>
            <person name="Beck B."/>
            <person name="Woyke T."/>
            <person name="Bristow J."/>
            <person name="Eisen J.A."/>
            <person name="Markowitz V."/>
            <person name="Hugenholtz P."/>
            <person name="Kyrpides N.C."/>
            <person name="Klenk H.P."/>
        </authorList>
    </citation>
    <scope>NUCLEOTIDE SEQUENCE [LARGE SCALE GENOMIC DNA]</scope>
    <source>
        <strain evidence="6">ATCC 43644 / DSM 9630 / IS1B</strain>
    </source>
</reference>
<reference key="1">
    <citation type="submission" date="2010-11" db="EMBL/GenBank/DDBJ databases">
        <title>The complete sequence of chromosome of Isophaera pallida ATCC 43644.</title>
        <authorList>
            <consortium name="US DOE Joint Genome Institute (JGI-PGF)"/>
            <person name="Lucas S."/>
            <person name="Copeland A."/>
            <person name="Lapidus A."/>
            <person name="Bruce D."/>
            <person name="Goodwin L."/>
            <person name="Pitluck S."/>
            <person name="Kyrpides N."/>
            <person name="Mavromatis K."/>
            <person name="Pagani I."/>
            <person name="Ivanova N."/>
            <person name="Saunders E."/>
            <person name="Brettin T."/>
            <person name="Detter J.C."/>
            <person name="Han C."/>
            <person name="Tapia R."/>
            <person name="Land M."/>
            <person name="Hauser L."/>
            <person name="Markowitz V."/>
            <person name="Cheng J.-F."/>
            <person name="Hugenholtz P."/>
            <person name="Woyke T."/>
            <person name="Wu D."/>
            <person name="Eisen J.A."/>
        </authorList>
    </citation>
    <scope>NUCLEOTIDE SEQUENCE</scope>
    <source>
        <strain>ATCC 43644</strain>
    </source>
</reference>
<keyword evidence="2" id="KW-0012">Acyltransferase</keyword>
<accession>E8QXD5</accession>
<evidence type="ECO:0000256" key="2">
    <source>
        <dbReference type="ARBA" id="ARBA00023315"/>
    </source>
</evidence>
<gene>
    <name evidence="5" type="ordered locus">Isop_1391</name>
</gene>
<dbReference type="InParanoid" id="E8QXD5"/>
<feature type="compositionally biased region" description="Low complexity" evidence="3">
    <location>
        <begin position="12"/>
        <end position="24"/>
    </location>
</feature>
<evidence type="ECO:0000256" key="3">
    <source>
        <dbReference type="SAM" id="MobiDB-lite"/>
    </source>
</evidence>
<dbReference type="SUPFAM" id="SSF55729">
    <property type="entry name" value="Acyl-CoA N-acyltransferases (Nat)"/>
    <property type="match status" value="1"/>
</dbReference>
<feature type="domain" description="N-acetyltransferase" evidence="4">
    <location>
        <begin position="204"/>
        <end position="341"/>
    </location>
</feature>
<dbReference type="GO" id="GO:0016747">
    <property type="term" value="F:acyltransferase activity, transferring groups other than amino-acyl groups"/>
    <property type="evidence" value="ECO:0007669"/>
    <property type="project" value="InterPro"/>
</dbReference>
<dbReference type="RefSeq" id="WP_013564264.1">
    <property type="nucleotide sequence ID" value="NC_014962.1"/>
</dbReference>
<dbReference type="HOGENOM" id="CLU_879686_0_0_0"/>
<dbReference type="eggNOG" id="COG0456">
    <property type="taxonomic scope" value="Bacteria"/>
</dbReference>
<proteinExistence type="predicted"/>
<sequence length="341" mass="38146">MTSFPSDPPPSDALAAHPSASADSTSPRGVQRPIPCPLERWSEGLQILFRRAPQSLRPAMIAEALKDLHTGQLAPDTLWITLRHDRTIGAIRWFPLDHHTAFLHPPEVVHARRRAAVAAQLVRAVLKDLKHRGLRAVQALLDPEQDQVAAADFIRGGLPAVTTLELLERSTLIPPIVPQRTPRLVWREYQPDLDQVFDRILRRTAIDSLDLPELNGLRGFQDVLAGQVAAGRFLASFWRLGAPIEEGPNFDPWARPERVVLLCAPSNRYDAWELTYLGLTPEARGRGLARRALADALELTREHASRLTLAVDLRNLPAVRLYRAAGFVPFDRRAVHLLRLN</sequence>
<name>E8QXD5_ISOPI</name>
<feature type="domain" description="N-acetyltransferase" evidence="4">
    <location>
        <begin position="29"/>
        <end position="183"/>
    </location>
</feature>
<dbReference type="InterPro" id="IPR000182">
    <property type="entry name" value="GNAT_dom"/>
</dbReference>
<dbReference type="InterPro" id="IPR050832">
    <property type="entry name" value="Bact_Acetyltransf"/>
</dbReference>
<dbReference type="PANTHER" id="PTHR43877">
    <property type="entry name" value="AMINOALKYLPHOSPHONATE N-ACETYLTRANSFERASE-RELATED-RELATED"/>
    <property type="match status" value="1"/>
</dbReference>